<dbReference type="OrthoDB" id="4951845at2759"/>
<dbReference type="InterPro" id="IPR036282">
    <property type="entry name" value="Glutathione-S-Trfase_C_sf"/>
</dbReference>
<organism evidence="5 6">
    <name type="scientific">Penicillium capsulatum</name>
    <dbReference type="NCBI Taxonomy" id="69766"/>
    <lineage>
        <taxon>Eukaryota</taxon>
        <taxon>Fungi</taxon>
        <taxon>Dikarya</taxon>
        <taxon>Ascomycota</taxon>
        <taxon>Pezizomycotina</taxon>
        <taxon>Eurotiomycetes</taxon>
        <taxon>Eurotiomycetidae</taxon>
        <taxon>Eurotiales</taxon>
        <taxon>Aspergillaceae</taxon>
        <taxon>Penicillium</taxon>
    </lineage>
</organism>
<dbReference type="PANTHER" id="PTHR43968">
    <property type="match status" value="1"/>
</dbReference>
<dbReference type="PROSITE" id="PS50405">
    <property type="entry name" value="GST_CTER"/>
    <property type="match status" value="1"/>
</dbReference>
<feature type="region of interest" description="Disordered" evidence="2">
    <location>
        <begin position="170"/>
        <end position="197"/>
    </location>
</feature>
<dbReference type="InterPro" id="IPR050983">
    <property type="entry name" value="GST_Omega/HSP26"/>
</dbReference>
<dbReference type="Gene3D" id="3.40.30.10">
    <property type="entry name" value="Glutaredoxin"/>
    <property type="match status" value="1"/>
</dbReference>
<keyword evidence="1" id="KW-0560">Oxidoreductase</keyword>
<dbReference type="InterPro" id="IPR005442">
    <property type="entry name" value="GST_omega"/>
</dbReference>
<dbReference type="SFLD" id="SFLDG00358">
    <property type="entry name" value="Main_(cytGST)"/>
    <property type="match status" value="1"/>
</dbReference>
<dbReference type="Gene3D" id="1.20.1050.10">
    <property type="match status" value="1"/>
</dbReference>
<evidence type="ECO:0000256" key="1">
    <source>
        <dbReference type="ARBA" id="ARBA00023002"/>
    </source>
</evidence>
<dbReference type="SUPFAM" id="SSF47616">
    <property type="entry name" value="GST C-terminal domain-like"/>
    <property type="match status" value="1"/>
</dbReference>
<dbReference type="PROSITE" id="PS50404">
    <property type="entry name" value="GST_NTER"/>
    <property type="match status" value="1"/>
</dbReference>
<gene>
    <name evidence="5" type="ORF">N7492_001205</name>
</gene>
<dbReference type="InterPro" id="IPR036249">
    <property type="entry name" value="Thioredoxin-like_sf"/>
</dbReference>
<keyword evidence="6" id="KW-1185">Reference proteome</keyword>
<dbReference type="PANTHER" id="PTHR43968:SF6">
    <property type="entry name" value="GLUTATHIONE S-TRANSFERASE OMEGA"/>
    <property type="match status" value="1"/>
</dbReference>
<feature type="domain" description="GST N-terminal" evidence="3">
    <location>
        <begin position="374"/>
        <end position="452"/>
    </location>
</feature>
<sequence length="627" mass="70424">MDPGLQRPPSPRLPNIPIVDHNPGLAAQLGPFQPDPQPFAPFRTLDHAEPQPLQNPTTATGTIALANNPHDAHHGMPLLQPADGPPQDPYGELPSNVSDLMAYTSQWQGLKLQPNPPDLEFWRNKLFNVNEMITLTEEQFHTYFPHVDNVYSRRSSQRQKRRPFVSHYWDCRLKGRPPGTPKSDDPTKKKRKRTARERDLCDVKIKVTEYLPGAMAADATGGFEAMQTDLLPGSHTLYPTSGSQSLADIGTGSLLPEGHPGANGERYFTIQRVNGNGANGKNDGVLGGHRHTLEESDRVKKNSVQRMILKEDKERKKAVSHSPSLAILVSEITRISDIFQYRAMVDSTQPQAKTYHTKATGQAAATALGHSAETNLKLYGSCFCPFVQRVWIALELKGLAYQYIEVDPYKKPQSLLEVNPRGLVPALRHDDWGCYESTVLMEYLEDLNLGTPLFPADPKLRAHCRLWADHINRNIVPNFYRVLQEQEQEKQIANAQELRNAFNQLIKAAHPHGPFFMGSQISFVDIQVAPWVIRLGLVLKPYRGWPDPERGSRWESWVNAITTNEHVRATTSTDELYLDSYERYAREWCQSPSDVTSCELTMSFGLVENRPNTSQVANAINSGRGLP</sequence>
<dbReference type="SFLD" id="SFLDS00019">
    <property type="entry name" value="Glutathione_Transferase_(cytos"/>
    <property type="match status" value="1"/>
</dbReference>
<reference evidence="5" key="2">
    <citation type="journal article" date="2023" name="IMA Fungus">
        <title>Comparative genomic study of the Penicillium genus elucidates a diverse pangenome and 15 lateral gene transfer events.</title>
        <authorList>
            <person name="Petersen C."/>
            <person name="Sorensen T."/>
            <person name="Nielsen M.R."/>
            <person name="Sondergaard T.E."/>
            <person name="Sorensen J.L."/>
            <person name="Fitzpatrick D.A."/>
            <person name="Frisvad J.C."/>
            <person name="Nielsen K.L."/>
        </authorList>
    </citation>
    <scope>NUCLEOTIDE SEQUENCE</scope>
    <source>
        <strain evidence="5">IBT 21917</strain>
    </source>
</reference>
<feature type="region of interest" description="Disordered" evidence="2">
    <location>
        <begin position="1"/>
        <end position="61"/>
    </location>
</feature>
<dbReference type="Pfam" id="PF13417">
    <property type="entry name" value="GST_N_3"/>
    <property type="match status" value="1"/>
</dbReference>
<evidence type="ECO:0000313" key="5">
    <source>
        <dbReference type="EMBL" id="KAJ5183589.1"/>
    </source>
</evidence>
<evidence type="ECO:0000259" key="4">
    <source>
        <dbReference type="PROSITE" id="PS50405"/>
    </source>
</evidence>
<dbReference type="CDD" id="cd00299">
    <property type="entry name" value="GST_C_family"/>
    <property type="match status" value="1"/>
</dbReference>
<comment type="caution">
    <text evidence="5">The sequence shown here is derived from an EMBL/GenBank/DDBJ whole genome shotgun (WGS) entry which is preliminary data.</text>
</comment>
<dbReference type="SUPFAM" id="SSF52833">
    <property type="entry name" value="Thioredoxin-like"/>
    <property type="match status" value="1"/>
</dbReference>
<proteinExistence type="predicted"/>
<dbReference type="CDD" id="cd00570">
    <property type="entry name" value="GST_N_family"/>
    <property type="match status" value="1"/>
</dbReference>
<dbReference type="GO" id="GO:0045174">
    <property type="term" value="F:glutathione dehydrogenase (ascorbate) activity"/>
    <property type="evidence" value="ECO:0007669"/>
    <property type="project" value="UniProtKB-ARBA"/>
</dbReference>
<reference evidence="5" key="1">
    <citation type="submission" date="2022-11" db="EMBL/GenBank/DDBJ databases">
        <authorList>
            <person name="Petersen C."/>
        </authorList>
    </citation>
    <scope>NUCLEOTIDE SEQUENCE</scope>
    <source>
        <strain evidence="5">IBT 21917</strain>
    </source>
</reference>
<feature type="domain" description="GST C-terminal" evidence="4">
    <location>
        <begin position="457"/>
        <end position="588"/>
    </location>
</feature>
<dbReference type="InterPro" id="IPR040079">
    <property type="entry name" value="Glutathione_S-Trfase"/>
</dbReference>
<name>A0A9W9IT88_9EURO</name>
<protein>
    <recommendedName>
        <fullName evidence="7">Glutathione transferase</fullName>
    </recommendedName>
</protein>
<dbReference type="GO" id="GO:0005737">
    <property type="term" value="C:cytoplasm"/>
    <property type="evidence" value="ECO:0007669"/>
    <property type="project" value="InterPro"/>
</dbReference>
<dbReference type="GO" id="GO:0004364">
    <property type="term" value="F:glutathione transferase activity"/>
    <property type="evidence" value="ECO:0007669"/>
    <property type="project" value="InterPro"/>
</dbReference>
<feature type="compositionally biased region" description="Polar residues" evidence="2">
    <location>
        <begin position="52"/>
        <end position="61"/>
    </location>
</feature>
<accession>A0A9W9IT88</accession>
<dbReference type="Proteomes" id="UP001146351">
    <property type="component" value="Unassembled WGS sequence"/>
</dbReference>
<dbReference type="Pfam" id="PF13410">
    <property type="entry name" value="GST_C_2"/>
    <property type="match status" value="1"/>
</dbReference>
<evidence type="ECO:0000256" key="2">
    <source>
        <dbReference type="SAM" id="MobiDB-lite"/>
    </source>
</evidence>
<evidence type="ECO:0008006" key="7">
    <source>
        <dbReference type="Google" id="ProtNLM"/>
    </source>
</evidence>
<dbReference type="InterPro" id="IPR004045">
    <property type="entry name" value="Glutathione_S-Trfase_N"/>
</dbReference>
<dbReference type="PRINTS" id="PR01625">
    <property type="entry name" value="GSTRNSFRASEO"/>
</dbReference>
<evidence type="ECO:0000313" key="6">
    <source>
        <dbReference type="Proteomes" id="UP001146351"/>
    </source>
</evidence>
<evidence type="ECO:0000259" key="3">
    <source>
        <dbReference type="PROSITE" id="PS50404"/>
    </source>
</evidence>
<dbReference type="InterPro" id="IPR010987">
    <property type="entry name" value="Glutathione-S-Trfase_C-like"/>
</dbReference>
<dbReference type="AlphaFoldDB" id="A0A9W9IT88"/>
<dbReference type="EMBL" id="JAPQKO010000001">
    <property type="protein sequence ID" value="KAJ5183589.1"/>
    <property type="molecule type" value="Genomic_DNA"/>
</dbReference>
<feature type="compositionally biased region" description="Pro residues" evidence="2">
    <location>
        <begin position="1"/>
        <end position="14"/>
    </location>
</feature>